<evidence type="ECO:0000313" key="1">
    <source>
        <dbReference type="EMBL" id="MBB4154170.1"/>
    </source>
</evidence>
<keyword evidence="2" id="KW-1185">Reference proteome</keyword>
<gene>
    <name evidence="1" type="ORF">GGQ80_002080</name>
</gene>
<comment type="caution">
    <text evidence="1">The sequence shown here is derived from an EMBL/GenBank/DDBJ whole genome shotgun (WGS) entry which is preliminary data.</text>
</comment>
<proteinExistence type="predicted"/>
<dbReference type="Proteomes" id="UP000529795">
    <property type="component" value="Unassembled WGS sequence"/>
</dbReference>
<dbReference type="EMBL" id="JACIEV010000005">
    <property type="protein sequence ID" value="MBB4154170.1"/>
    <property type="molecule type" value="Genomic_DNA"/>
</dbReference>
<evidence type="ECO:0000313" key="2">
    <source>
        <dbReference type="Proteomes" id="UP000529795"/>
    </source>
</evidence>
<dbReference type="RefSeq" id="WP_183984438.1">
    <property type="nucleotide sequence ID" value="NZ_JACIEV010000005.1"/>
</dbReference>
<dbReference type="Pfam" id="PF02924">
    <property type="entry name" value="HDPD"/>
    <property type="match status" value="1"/>
</dbReference>
<accession>A0A840F873</accession>
<sequence>MYARALYASTTSTAPVEIIRSGAPNTKKVTLLAGAVYPIGTVLGVITANSKATTSVAAAGDGSQTPAYVLSYTVDATAGDVEAMAIETGDLIGSALVLGAGHTLASIRAGLRDKGITFDG</sequence>
<dbReference type="InterPro" id="IPR004195">
    <property type="entry name" value="Head_decoration_D"/>
</dbReference>
<dbReference type="AlphaFoldDB" id="A0A840F873"/>
<evidence type="ECO:0008006" key="3">
    <source>
        <dbReference type="Google" id="ProtNLM"/>
    </source>
</evidence>
<reference evidence="1 2" key="1">
    <citation type="submission" date="2020-08" db="EMBL/GenBank/DDBJ databases">
        <title>Genomic Encyclopedia of Type Strains, Phase IV (KMG-IV): sequencing the most valuable type-strain genomes for metagenomic binning, comparative biology and taxonomic classification.</title>
        <authorList>
            <person name="Goeker M."/>
        </authorList>
    </citation>
    <scope>NUCLEOTIDE SEQUENCE [LARGE SCALE GENOMIC DNA]</scope>
    <source>
        <strain evidence="1 2">YC6723</strain>
    </source>
</reference>
<name>A0A840F873_9SPHN</name>
<protein>
    <recommendedName>
        <fullName evidence="3">Bacteriophage lambda head decoration protein D</fullName>
    </recommendedName>
</protein>
<organism evidence="1 2">
    <name type="scientific">Sphingomonas jinjuensis</name>
    <dbReference type="NCBI Taxonomy" id="535907"/>
    <lineage>
        <taxon>Bacteria</taxon>
        <taxon>Pseudomonadati</taxon>
        <taxon>Pseudomonadota</taxon>
        <taxon>Alphaproteobacteria</taxon>
        <taxon>Sphingomonadales</taxon>
        <taxon>Sphingomonadaceae</taxon>
        <taxon>Sphingomonas</taxon>
    </lineage>
</organism>